<dbReference type="Proteomes" id="UP000197032">
    <property type="component" value="Unassembled WGS sequence"/>
</dbReference>
<gene>
    <name evidence="1" type="ORF">KKC1_23000</name>
</gene>
<keyword evidence="2" id="KW-1185">Reference proteome</keyword>
<dbReference type="AlphaFoldDB" id="A0A1Z5HUE5"/>
<dbReference type="EMBL" id="BDGJ01000117">
    <property type="protein sequence ID" value="GAW93159.1"/>
    <property type="molecule type" value="Genomic_DNA"/>
</dbReference>
<comment type="caution">
    <text evidence="1">The sequence shown here is derived from an EMBL/GenBank/DDBJ whole genome shotgun (WGS) entry which is preliminary data.</text>
</comment>
<organism evidence="1 2">
    <name type="scientific">Calderihabitans maritimus</name>
    <dbReference type="NCBI Taxonomy" id="1246530"/>
    <lineage>
        <taxon>Bacteria</taxon>
        <taxon>Bacillati</taxon>
        <taxon>Bacillota</taxon>
        <taxon>Clostridia</taxon>
        <taxon>Neomoorellales</taxon>
        <taxon>Calderihabitantaceae</taxon>
        <taxon>Calderihabitans</taxon>
    </lineage>
</organism>
<name>A0A1Z5HUE5_9FIRM</name>
<accession>A0A1Z5HUE5</accession>
<reference evidence="2" key="1">
    <citation type="journal article" date="2017" name="Appl. Environ. Microbiol.">
        <title>Genomic Analysis of Calderihabitans maritimus KKC1, a Thermophilic, Hydrogenogenic, Carboxydotrophic Bacterium Isolated from Marine Sediment.</title>
        <authorList>
            <person name="Omae K."/>
            <person name="Yoneda Y."/>
            <person name="Fukuyama Y."/>
            <person name="Yoshida T."/>
            <person name="Sako Y."/>
        </authorList>
    </citation>
    <scope>NUCLEOTIDE SEQUENCE [LARGE SCALE GENOMIC DNA]</scope>
    <source>
        <strain evidence="2">KKC1</strain>
    </source>
</reference>
<evidence type="ECO:0000313" key="1">
    <source>
        <dbReference type="EMBL" id="GAW93159.1"/>
    </source>
</evidence>
<protein>
    <submittedName>
        <fullName evidence="1">Uncharacterized protein</fullName>
    </submittedName>
</protein>
<proteinExistence type="predicted"/>
<evidence type="ECO:0000313" key="2">
    <source>
        <dbReference type="Proteomes" id="UP000197032"/>
    </source>
</evidence>
<sequence>MIANLREEPMVVPSLLCILVSGFGKEQFYVRYIEKLA</sequence>